<evidence type="ECO:0000256" key="1">
    <source>
        <dbReference type="SAM" id="MobiDB-lite"/>
    </source>
</evidence>
<name>A0AAN6UGV7_9PEZI</name>
<proteinExistence type="predicted"/>
<dbReference type="AlphaFoldDB" id="A0AAN6UGV7"/>
<dbReference type="EMBL" id="MU853416">
    <property type="protein sequence ID" value="KAK4132675.1"/>
    <property type="molecule type" value="Genomic_DNA"/>
</dbReference>
<dbReference type="Proteomes" id="UP001304895">
    <property type="component" value="Unassembled WGS sequence"/>
</dbReference>
<feature type="compositionally biased region" description="Low complexity" evidence="1">
    <location>
        <begin position="134"/>
        <end position="143"/>
    </location>
</feature>
<feature type="compositionally biased region" description="Pro residues" evidence="1">
    <location>
        <begin position="144"/>
        <end position="154"/>
    </location>
</feature>
<reference evidence="2" key="2">
    <citation type="submission" date="2023-05" db="EMBL/GenBank/DDBJ databases">
        <authorList>
            <consortium name="Lawrence Berkeley National Laboratory"/>
            <person name="Steindorff A."/>
            <person name="Hensen N."/>
            <person name="Bonometti L."/>
            <person name="Westerberg I."/>
            <person name="Brannstrom I.O."/>
            <person name="Guillou S."/>
            <person name="Cros-Aarteil S."/>
            <person name="Calhoun S."/>
            <person name="Haridas S."/>
            <person name="Kuo A."/>
            <person name="Mondo S."/>
            <person name="Pangilinan J."/>
            <person name="Riley R."/>
            <person name="Labutti K."/>
            <person name="Andreopoulos B."/>
            <person name="Lipzen A."/>
            <person name="Chen C."/>
            <person name="Yanf M."/>
            <person name="Daum C."/>
            <person name="Ng V."/>
            <person name="Clum A."/>
            <person name="Ohm R."/>
            <person name="Martin F."/>
            <person name="Silar P."/>
            <person name="Natvig D."/>
            <person name="Lalanne C."/>
            <person name="Gautier V."/>
            <person name="Ament-Velasquez S.L."/>
            <person name="Kruys A."/>
            <person name="Hutchinson M.I."/>
            <person name="Powell A.J."/>
            <person name="Barry K."/>
            <person name="Miller A.N."/>
            <person name="Grigoriev I.V."/>
            <person name="Debuchy R."/>
            <person name="Gladieux P."/>
            <person name="Thoren M.H."/>
            <person name="Johannesson H."/>
        </authorList>
    </citation>
    <scope>NUCLEOTIDE SEQUENCE</scope>
    <source>
        <strain evidence="2">CBS 123565</strain>
    </source>
</reference>
<feature type="compositionally biased region" description="Low complexity" evidence="1">
    <location>
        <begin position="155"/>
        <end position="165"/>
    </location>
</feature>
<dbReference type="PANTHER" id="PTHR40129:SF2">
    <property type="entry name" value="KETOPANTOATE REDUCTASE N-TERMINAL DOMAIN-CONTAINING PROTEIN"/>
    <property type="match status" value="1"/>
</dbReference>
<feature type="region of interest" description="Disordered" evidence="1">
    <location>
        <begin position="125"/>
        <end position="178"/>
    </location>
</feature>
<protein>
    <submittedName>
        <fullName evidence="2">Uncharacterized protein</fullName>
    </submittedName>
</protein>
<organism evidence="2 3">
    <name type="scientific">Trichocladium antarcticum</name>
    <dbReference type="NCBI Taxonomy" id="1450529"/>
    <lineage>
        <taxon>Eukaryota</taxon>
        <taxon>Fungi</taxon>
        <taxon>Dikarya</taxon>
        <taxon>Ascomycota</taxon>
        <taxon>Pezizomycotina</taxon>
        <taxon>Sordariomycetes</taxon>
        <taxon>Sordariomycetidae</taxon>
        <taxon>Sordariales</taxon>
        <taxon>Chaetomiaceae</taxon>
        <taxon>Trichocladium</taxon>
    </lineage>
</organism>
<accession>A0AAN6UGV7</accession>
<sequence>MEELSLLILGAGWTATFLIPLLQSRKIPFAATTTSGRPVAGVPTIPFKLDPSAPEDETRSAIAALPRARYILITFPLTGKGSSKLLIDAYESTHRTAAAAAAAAASASATTAQHQFRFIQLGSTGIWQPHGSRTRTTTTTTTSTPPPPPPPPPTTTTTTTTSSDPWRTRHSPHSTSTPRAVAEDELLALGGCVLNLAGLWGGARNPRHWVGRVAATKEAVRAKTSLHLVHGVDVARAVVAVVDDGADEGLLQGEGRWERAGRGQRWMVTDGWVYDWWGLLAGWAEVRDGEEVGEGDSPGVSEQARWVFELMGEEGVRALPRAMEVLGRCYDSREFWETWGLVPLKGRAG</sequence>
<reference evidence="2" key="1">
    <citation type="journal article" date="2023" name="Mol. Phylogenet. Evol.">
        <title>Genome-scale phylogeny and comparative genomics of the fungal order Sordariales.</title>
        <authorList>
            <person name="Hensen N."/>
            <person name="Bonometti L."/>
            <person name="Westerberg I."/>
            <person name="Brannstrom I.O."/>
            <person name="Guillou S."/>
            <person name="Cros-Aarteil S."/>
            <person name="Calhoun S."/>
            <person name="Haridas S."/>
            <person name="Kuo A."/>
            <person name="Mondo S."/>
            <person name="Pangilinan J."/>
            <person name="Riley R."/>
            <person name="LaButti K."/>
            <person name="Andreopoulos B."/>
            <person name="Lipzen A."/>
            <person name="Chen C."/>
            <person name="Yan M."/>
            <person name="Daum C."/>
            <person name="Ng V."/>
            <person name="Clum A."/>
            <person name="Steindorff A."/>
            <person name="Ohm R.A."/>
            <person name="Martin F."/>
            <person name="Silar P."/>
            <person name="Natvig D.O."/>
            <person name="Lalanne C."/>
            <person name="Gautier V."/>
            <person name="Ament-Velasquez S.L."/>
            <person name="Kruys A."/>
            <person name="Hutchinson M.I."/>
            <person name="Powell A.J."/>
            <person name="Barry K."/>
            <person name="Miller A.N."/>
            <person name="Grigoriev I.V."/>
            <person name="Debuchy R."/>
            <person name="Gladieux P."/>
            <person name="Hiltunen Thoren M."/>
            <person name="Johannesson H."/>
        </authorList>
    </citation>
    <scope>NUCLEOTIDE SEQUENCE</scope>
    <source>
        <strain evidence="2">CBS 123565</strain>
    </source>
</reference>
<gene>
    <name evidence="2" type="ORF">BT67DRAFT_406174</name>
</gene>
<dbReference type="PANTHER" id="PTHR40129">
    <property type="entry name" value="KETOPANTOATE REDUCTASE N-TERMINAL DOMAIN-CONTAINING PROTEIN"/>
    <property type="match status" value="1"/>
</dbReference>
<evidence type="ECO:0000313" key="2">
    <source>
        <dbReference type="EMBL" id="KAK4132675.1"/>
    </source>
</evidence>
<keyword evidence="3" id="KW-1185">Reference proteome</keyword>
<dbReference type="Gene3D" id="3.40.50.720">
    <property type="entry name" value="NAD(P)-binding Rossmann-like Domain"/>
    <property type="match status" value="1"/>
</dbReference>
<comment type="caution">
    <text evidence="2">The sequence shown here is derived from an EMBL/GenBank/DDBJ whole genome shotgun (WGS) entry which is preliminary data.</text>
</comment>
<evidence type="ECO:0000313" key="3">
    <source>
        <dbReference type="Proteomes" id="UP001304895"/>
    </source>
</evidence>